<keyword evidence="1" id="KW-1133">Transmembrane helix</keyword>
<name>A0A369UY97_9ACTN</name>
<proteinExistence type="predicted"/>
<dbReference type="AlphaFoldDB" id="A0A369UY97"/>
<accession>A0A369UY97</accession>
<comment type="caution">
    <text evidence="2">The sequence shown here is derived from an EMBL/GenBank/DDBJ whole genome shotgun (WGS) entry which is preliminary data.</text>
</comment>
<reference evidence="2 3" key="1">
    <citation type="submission" date="2018-07" db="EMBL/GenBank/DDBJ databases">
        <title>Genome guided investigation of antibiotics producing actinomycetales strain isolated from a Macau mangrove ecosystem.</title>
        <authorList>
            <person name="Hu D."/>
        </authorList>
    </citation>
    <scope>NUCLEOTIDE SEQUENCE [LARGE SCALE GENOMIC DNA]</scope>
    <source>
        <strain evidence="2 3">2297</strain>
    </source>
</reference>
<keyword evidence="1" id="KW-0812">Transmembrane</keyword>
<keyword evidence="1" id="KW-0472">Membrane</keyword>
<dbReference type="EMBL" id="QQBH01000036">
    <property type="protein sequence ID" value="RDD84718.1"/>
    <property type="molecule type" value="Genomic_DNA"/>
</dbReference>
<dbReference type="Proteomes" id="UP000253742">
    <property type="component" value="Unassembled WGS sequence"/>
</dbReference>
<sequence>IAGALAPFAGAALAAALGGYPALFWVLAGVSLGAGLLAAVSSRR</sequence>
<feature type="non-terminal residue" evidence="2">
    <location>
        <position position="1"/>
    </location>
</feature>
<protein>
    <submittedName>
        <fullName evidence="2">MFS transporter</fullName>
    </submittedName>
</protein>
<evidence type="ECO:0000313" key="3">
    <source>
        <dbReference type="Proteomes" id="UP000253742"/>
    </source>
</evidence>
<evidence type="ECO:0000313" key="2">
    <source>
        <dbReference type="EMBL" id="RDD84718.1"/>
    </source>
</evidence>
<gene>
    <name evidence="2" type="ORF">DVZ84_33960</name>
</gene>
<evidence type="ECO:0000256" key="1">
    <source>
        <dbReference type="SAM" id="Phobius"/>
    </source>
</evidence>
<organism evidence="2 3">
    <name type="scientific">Streptomyces parvulus</name>
    <dbReference type="NCBI Taxonomy" id="146923"/>
    <lineage>
        <taxon>Bacteria</taxon>
        <taxon>Bacillati</taxon>
        <taxon>Actinomycetota</taxon>
        <taxon>Actinomycetes</taxon>
        <taxon>Kitasatosporales</taxon>
        <taxon>Streptomycetaceae</taxon>
        <taxon>Streptomyces</taxon>
    </lineage>
</organism>
<feature type="transmembrane region" description="Helical" evidence="1">
    <location>
        <begin position="24"/>
        <end position="41"/>
    </location>
</feature>